<dbReference type="AlphaFoldDB" id="A0A6G1SK11"/>
<dbReference type="EMBL" id="GGYP01005482">
    <property type="protein sequence ID" value="MDE50253.1"/>
    <property type="molecule type" value="Transcribed_RNA"/>
</dbReference>
<reference evidence="4" key="1">
    <citation type="submission" date="2018-10" db="EMBL/GenBank/DDBJ databases">
        <title>Transcriptome assembly of Aceria tosichella (Wheat curl mite) Type 2.</title>
        <authorList>
            <person name="Scully E.D."/>
            <person name="Geib S.M."/>
            <person name="Palmer N.A."/>
            <person name="Gupta A.K."/>
            <person name="Sarath G."/>
            <person name="Tatineni S."/>
        </authorList>
    </citation>
    <scope>NUCLEOTIDE SEQUENCE</scope>
    <source>
        <strain evidence="4">LincolnNE</strain>
    </source>
</reference>
<dbReference type="PROSITE" id="PS50238">
    <property type="entry name" value="RHOGAP"/>
    <property type="match status" value="1"/>
</dbReference>
<dbReference type="InterPro" id="IPR011993">
    <property type="entry name" value="PH-like_dom_sf"/>
</dbReference>
<dbReference type="InterPro" id="IPR001849">
    <property type="entry name" value="PH_domain"/>
</dbReference>
<dbReference type="GO" id="GO:0016020">
    <property type="term" value="C:membrane"/>
    <property type="evidence" value="ECO:0007669"/>
    <property type="project" value="TreeGrafter"/>
</dbReference>
<name>A0A6G1SK11_9ACAR</name>
<feature type="region of interest" description="Disordered" evidence="2">
    <location>
        <begin position="61"/>
        <end position="111"/>
    </location>
</feature>
<dbReference type="GO" id="GO:0007165">
    <property type="term" value="P:signal transduction"/>
    <property type="evidence" value="ECO:0007669"/>
    <property type="project" value="InterPro"/>
</dbReference>
<dbReference type="PANTHER" id="PTHR23182:SF1">
    <property type="entry name" value="RHO GTPASE ACTIVATING PROTEIN AT 1A, ISOFORM E"/>
    <property type="match status" value="1"/>
</dbReference>
<keyword evidence="1" id="KW-0343">GTPase activation</keyword>
<proteinExistence type="predicted"/>
<evidence type="ECO:0000313" key="4">
    <source>
        <dbReference type="EMBL" id="MDE50253.1"/>
    </source>
</evidence>
<feature type="region of interest" description="Disordered" evidence="2">
    <location>
        <begin position="332"/>
        <end position="374"/>
    </location>
</feature>
<gene>
    <name evidence="4" type="primary">abr</name>
    <name evidence="4" type="ORF">g.11223</name>
</gene>
<sequence length="1158" mass="131045">MPVPKTMPDLDSWAEFIPQERSNDAEFNLLIRKFKSFFNEVKEYQRLHSDCPVARTNAASDVGTSLTRSSINQPNTSSSQPTAASISIQKDAPMMNSVDDKSPEQFKSSTLSSMNNYQQSQKINGQHVINLRKNFIQNQDSGLPKSNDHQHQQQQQLVFNQSNVTRPTHRILLQNTSARSIDSTKQHYSSSNNLISLNLNSSLNNSQTETFKNSVKQPEIKQRSQISTSSRLLMSKSSERLDSINNNYRGASSLENSLEVNLSQNRPQFRRGLHLQDDDNIYDAVSQDVDPVQPVSDRICPGNINNKDPSGFANNERQLTVNSTQEINEIAPPLPVPMISNTPNSNTNDQERSSSSYNSSSLINGSTNTFSSQSLVPNYRDQEYGNYVNIDFFLKRNRSPSFDDLDERESGDDTSDEDTTQMSHTYSNSQLCDESLKDLSPRELARKLSTNLDQTNSSSSLTPASSGDFLDDSRSPTALQMSTTSSFSKHFEINNKHGSFFSSTVNRESDSSIQARSSTTPRESIGSRVSLIHNQKGLSLIQEDRTAVSPKQSLSRESSQLYSDSYALNEAQTSMRSFLSDLNLSPVDDVFEDKSQRRIVKESFAVESCGRRKLRHLFLFNDVIVCAKYQASSKQKFTFDVKWYLNLHNVTVSDVYEANNQVKFDKEAIENQILSIRTSLMLLRGRMQQIKRSKDKRPSKIIKKLKKKRTELEAELVLLLPHLPLVIKHANGKKFLFFLSSNFDRNQWIESIKYLQSQLPPQTSSSSSPSSSELQAWIQTCRKNLNPSLGTFLLRSNCDDDLLHGDLFINLTSISGLPKPGHYYFCFEVDSYGHFSQKASSTVLRISETDQDLNEEYVLPLDGAHTLRILLHEDVGQNSKPLVIGKAHVELSRAWFFDKPVDRIIEFNINCRSLARLSYSNLELLSIRIPHAKLCPTFGLDITQVCKKEKTTVPMLIQLCVNEVERRGMREVGIYRMSGTSTDIQRLKKAFETNPYVAELLLRDIDINSVTGFLKTYLREMPEGLFINKLYLKFVAAFNIPQNDSLERTKKMLELFHKIPLTNQHTIIYLVEHLVKVNKYESHNKMSLTNLATVLGPNILRPPANCNSNDSSDPFTAVVIGSMSQAGILYFFLNRKASNLPLTELDLSELETRTTSEA</sequence>
<feature type="region of interest" description="Disordered" evidence="2">
    <location>
        <begin position="208"/>
        <end position="234"/>
    </location>
</feature>
<dbReference type="InterPro" id="IPR008936">
    <property type="entry name" value="Rho_GTPase_activation_prot"/>
</dbReference>
<dbReference type="SUPFAM" id="SSF48350">
    <property type="entry name" value="GTPase activation domain, GAP"/>
    <property type="match status" value="1"/>
</dbReference>
<feature type="region of interest" description="Disordered" evidence="2">
    <location>
        <begin position="502"/>
        <end position="527"/>
    </location>
</feature>
<dbReference type="PANTHER" id="PTHR23182">
    <property type="entry name" value="BREAKPOINT CLUSTER REGION PROTEIN BCR"/>
    <property type="match status" value="1"/>
</dbReference>
<dbReference type="SMART" id="SM00233">
    <property type="entry name" value="PH"/>
    <property type="match status" value="1"/>
</dbReference>
<dbReference type="InterPro" id="IPR000198">
    <property type="entry name" value="RhoGAP_dom"/>
</dbReference>
<evidence type="ECO:0000256" key="1">
    <source>
        <dbReference type="ARBA" id="ARBA00022468"/>
    </source>
</evidence>
<dbReference type="Pfam" id="PF00620">
    <property type="entry name" value="RhoGAP"/>
    <property type="match status" value="1"/>
</dbReference>
<feature type="domain" description="Rho-GAP" evidence="3">
    <location>
        <begin position="940"/>
        <end position="1140"/>
    </location>
</feature>
<evidence type="ECO:0000256" key="2">
    <source>
        <dbReference type="SAM" id="MobiDB-lite"/>
    </source>
</evidence>
<dbReference type="Gene3D" id="2.30.29.30">
    <property type="entry name" value="Pleckstrin-homology domain (PH domain)/Phosphotyrosine-binding domain (PTB)"/>
    <property type="match status" value="1"/>
</dbReference>
<organism evidence="4">
    <name type="scientific">Aceria tosichella</name>
    <name type="common">wheat curl mite</name>
    <dbReference type="NCBI Taxonomy" id="561515"/>
    <lineage>
        <taxon>Eukaryota</taxon>
        <taxon>Metazoa</taxon>
        <taxon>Ecdysozoa</taxon>
        <taxon>Arthropoda</taxon>
        <taxon>Chelicerata</taxon>
        <taxon>Arachnida</taxon>
        <taxon>Acari</taxon>
        <taxon>Acariformes</taxon>
        <taxon>Trombidiformes</taxon>
        <taxon>Prostigmata</taxon>
        <taxon>Eupodina</taxon>
        <taxon>Eriophyoidea</taxon>
        <taxon>Eriophyidae</taxon>
        <taxon>Eriophyinae</taxon>
        <taxon>Aceriini</taxon>
        <taxon>Aceria</taxon>
    </lineage>
</organism>
<feature type="compositionally biased region" description="Acidic residues" evidence="2">
    <location>
        <begin position="403"/>
        <end position="419"/>
    </location>
</feature>
<accession>A0A6G1SK11</accession>
<dbReference type="Pfam" id="PF19057">
    <property type="entry name" value="PH_19"/>
    <property type="match status" value="1"/>
</dbReference>
<dbReference type="InterPro" id="IPR037769">
    <property type="entry name" value="Abr/Bcr"/>
</dbReference>
<evidence type="ECO:0000259" key="3">
    <source>
        <dbReference type="PROSITE" id="PS50238"/>
    </source>
</evidence>
<dbReference type="GO" id="GO:0005096">
    <property type="term" value="F:GTPase activator activity"/>
    <property type="evidence" value="ECO:0007669"/>
    <property type="project" value="UniProtKB-KW"/>
</dbReference>
<feature type="region of interest" description="Disordered" evidence="2">
    <location>
        <begin position="399"/>
        <end position="435"/>
    </location>
</feature>
<dbReference type="SUPFAM" id="SSF50729">
    <property type="entry name" value="PH domain-like"/>
    <property type="match status" value="1"/>
</dbReference>
<feature type="compositionally biased region" description="Polar residues" evidence="2">
    <location>
        <begin position="61"/>
        <end position="88"/>
    </location>
</feature>
<dbReference type="SMART" id="SM00324">
    <property type="entry name" value="RhoGAP"/>
    <property type="match status" value="1"/>
</dbReference>
<feature type="compositionally biased region" description="Polar residues" evidence="2">
    <location>
        <begin position="502"/>
        <end position="522"/>
    </location>
</feature>
<feature type="compositionally biased region" description="Polar residues" evidence="2">
    <location>
        <begin position="362"/>
        <end position="374"/>
    </location>
</feature>
<feature type="compositionally biased region" description="Polar residues" evidence="2">
    <location>
        <begin position="421"/>
        <end position="432"/>
    </location>
</feature>
<feature type="region of interest" description="Disordered" evidence="2">
    <location>
        <begin position="449"/>
        <end position="476"/>
    </location>
</feature>
<protein>
    <submittedName>
        <fullName evidence="4">Active breakpoint cluster region-related protein</fullName>
    </submittedName>
</protein>
<dbReference type="Gene3D" id="1.10.555.10">
    <property type="entry name" value="Rho GTPase activation protein"/>
    <property type="match status" value="1"/>
</dbReference>
<feature type="compositionally biased region" description="Low complexity" evidence="2">
    <location>
        <begin position="457"/>
        <end position="466"/>
    </location>
</feature>
<feature type="compositionally biased region" description="Polar residues" evidence="2">
    <location>
        <begin position="339"/>
        <end position="348"/>
    </location>
</feature>